<gene>
    <name evidence="2" type="ORF">F511_40084</name>
</gene>
<organism evidence="2 3">
    <name type="scientific">Dorcoceras hygrometricum</name>
    <dbReference type="NCBI Taxonomy" id="472368"/>
    <lineage>
        <taxon>Eukaryota</taxon>
        <taxon>Viridiplantae</taxon>
        <taxon>Streptophyta</taxon>
        <taxon>Embryophyta</taxon>
        <taxon>Tracheophyta</taxon>
        <taxon>Spermatophyta</taxon>
        <taxon>Magnoliopsida</taxon>
        <taxon>eudicotyledons</taxon>
        <taxon>Gunneridae</taxon>
        <taxon>Pentapetalae</taxon>
        <taxon>asterids</taxon>
        <taxon>lamiids</taxon>
        <taxon>Lamiales</taxon>
        <taxon>Gesneriaceae</taxon>
        <taxon>Didymocarpoideae</taxon>
        <taxon>Trichosporeae</taxon>
        <taxon>Loxocarpinae</taxon>
        <taxon>Dorcoceras</taxon>
    </lineage>
</organism>
<protein>
    <submittedName>
        <fullName evidence="2">Uncharacterized protein</fullName>
    </submittedName>
</protein>
<reference evidence="2 3" key="1">
    <citation type="journal article" date="2015" name="Proc. Natl. Acad. Sci. U.S.A.">
        <title>The resurrection genome of Boea hygrometrica: A blueprint for survival of dehydration.</title>
        <authorList>
            <person name="Xiao L."/>
            <person name="Yang G."/>
            <person name="Zhang L."/>
            <person name="Yang X."/>
            <person name="Zhao S."/>
            <person name="Ji Z."/>
            <person name="Zhou Q."/>
            <person name="Hu M."/>
            <person name="Wang Y."/>
            <person name="Chen M."/>
            <person name="Xu Y."/>
            <person name="Jin H."/>
            <person name="Xiao X."/>
            <person name="Hu G."/>
            <person name="Bao F."/>
            <person name="Hu Y."/>
            <person name="Wan P."/>
            <person name="Li L."/>
            <person name="Deng X."/>
            <person name="Kuang T."/>
            <person name="Xiang C."/>
            <person name="Zhu J.K."/>
            <person name="Oliver M.J."/>
            <person name="He Y."/>
        </authorList>
    </citation>
    <scope>NUCLEOTIDE SEQUENCE [LARGE SCALE GENOMIC DNA]</scope>
    <source>
        <strain evidence="3">cv. XS01</strain>
    </source>
</reference>
<feature type="region of interest" description="Disordered" evidence="1">
    <location>
        <begin position="26"/>
        <end position="49"/>
    </location>
</feature>
<name>A0A2Z7BQ03_9LAMI</name>
<proteinExistence type="predicted"/>
<evidence type="ECO:0000313" key="3">
    <source>
        <dbReference type="Proteomes" id="UP000250235"/>
    </source>
</evidence>
<sequence length="79" mass="8750">MSCDDISLDVITISRWSEAQKLKRRRVENQQMKQSAKEEATSCGDSADGLVDDDVIGDVIQSQDEFQTQATAASSREII</sequence>
<dbReference type="AlphaFoldDB" id="A0A2Z7BQ03"/>
<evidence type="ECO:0000313" key="2">
    <source>
        <dbReference type="EMBL" id="KZV34198.1"/>
    </source>
</evidence>
<accession>A0A2Z7BQ03</accession>
<keyword evidence="3" id="KW-1185">Reference proteome</keyword>
<evidence type="ECO:0000256" key="1">
    <source>
        <dbReference type="SAM" id="MobiDB-lite"/>
    </source>
</evidence>
<dbReference type="EMBL" id="KV005155">
    <property type="protein sequence ID" value="KZV34198.1"/>
    <property type="molecule type" value="Genomic_DNA"/>
</dbReference>
<dbReference type="Proteomes" id="UP000250235">
    <property type="component" value="Unassembled WGS sequence"/>
</dbReference>